<dbReference type="Gene3D" id="3.30.470.20">
    <property type="entry name" value="ATP-grasp fold, B domain"/>
    <property type="match status" value="1"/>
</dbReference>
<proteinExistence type="inferred from homology"/>
<evidence type="ECO:0000259" key="16">
    <source>
        <dbReference type="Pfam" id="PF01326"/>
    </source>
</evidence>
<evidence type="ECO:0000259" key="15">
    <source>
        <dbReference type="Pfam" id="PF00391"/>
    </source>
</evidence>
<dbReference type="InterPro" id="IPR040442">
    <property type="entry name" value="Pyrv_kinase-like_dom_sf"/>
</dbReference>
<comment type="similarity">
    <text evidence="4">Belongs to the PEP-utilizing enzyme family.</text>
</comment>
<comment type="pathway">
    <text evidence="3">Carbohydrate biosynthesis; gluconeogenesis.</text>
</comment>
<dbReference type="InterPro" id="IPR006319">
    <property type="entry name" value="PEP_synth"/>
</dbReference>
<evidence type="ECO:0000256" key="14">
    <source>
        <dbReference type="ARBA" id="ARBA00047700"/>
    </source>
</evidence>
<comment type="function">
    <text evidence="2">Catalyzes the phosphorylation of pyruvate to phosphoenolpyruvate.</text>
</comment>
<evidence type="ECO:0000256" key="3">
    <source>
        <dbReference type="ARBA" id="ARBA00004742"/>
    </source>
</evidence>
<dbReference type="EMBL" id="JAQOSO010000082">
    <property type="protein sequence ID" value="MDJ1175448.1"/>
    <property type="molecule type" value="Genomic_DNA"/>
</dbReference>
<evidence type="ECO:0000256" key="13">
    <source>
        <dbReference type="ARBA" id="ARBA00033470"/>
    </source>
</evidence>
<dbReference type="PANTHER" id="PTHR43030:SF1">
    <property type="entry name" value="PHOSPHOENOLPYRUVATE SYNTHASE"/>
    <property type="match status" value="1"/>
</dbReference>
<evidence type="ECO:0000256" key="5">
    <source>
        <dbReference type="ARBA" id="ARBA00011996"/>
    </source>
</evidence>
<dbReference type="Pfam" id="PF00391">
    <property type="entry name" value="PEP-utilizers"/>
    <property type="match status" value="1"/>
</dbReference>
<evidence type="ECO:0000313" key="19">
    <source>
        <dbReference type="Proteomes" id="UP001235849"/>
    </source>
</evidence>
<evidence type="ECO:0000256" key="4">
    <source>
        <dbReference type="ARBA" id="ARBA00007837"/>
    </source>
</evidence>
<dbReference type="Proteomes" id="UP001235849">
    <property type="component" value="Unassembled WGS sequence"/>
</dbReference>
<gene>
    <name evidence="18" type="ORF">PMG25_15260</name>
</gene>
<dbReference type="InterPro" id="IPR036637">
    <property type="entry name" value="Phosphohistidine_dom_sf"/>
</dbReference>
<evidence type="ECO:0000256" key="10">
    <source>
        <dbReference type="ARBA" id="ARBA00022777"/>
    </source>
</evidence>
<dbReference type="RefSeq" id="WP_283767754.1">
    <property type="nucleotide sequence ID" value="NZ_JAQOSO010000082.1"/>
</dbReference>
<dbReference type="InterPro" id="IPR000121">
    <property type="entry name" value="PEP_util_C"/>
</dbReference>
<evidence type="ECO:0000313" key="18">
    <source>
        <dbReference type="EMBL" id="MDJ1175448.1"/>
    </source>
</evidence>
<dbReference type="SUPFAM" id="SSF51621">
    <property type="entry name" value="Phosphoenolpyruvate/pyruvate domain"/>
    <property type="match status" value="1"/>
</dbReference>
<keyword evidence="7" id="KW-0808">Transferase</keyword>
<evidence type="ECO:0000256" key="7">
    <source>
        <dbReference type="ARBA" id="ARBA00022679"/>
    </source>
</evidence>
<evidence type="ECO:0000256" key="1">
    <source>
        <dbReference type="ARBA" id="ARBA00001946"/>
    </source>
</evidence>
<dbReference type="InterPro" id="IPR013815">
    <property type="entry name" value="ATP_grasp_subdomain_1"/>
</dbReference>
<accession>A0ABT7BAW1</accession>
<comment type="catalytic activity">
    <reaction evidence="14">
        <text>pyruvate + ATP + H2O = phosphoenolpyruvate + AMP + phosphate + 2 H(+)</text>
        <dbReference type="Rhea" id="RHEA:11364"/>
        <dbReference type="ChEBI" id="CHEBI:15361"/>
        <dbReference type="ChEBI" id="CHEBI:15377"/>
        <dbReference type="ChEBI" id="CHEBI:15378"/>
        <dbReference type="ChEBI" id="CHEBI:30616"/>
        <dbReference type="ChEBI" id="CHEBI:43474"/>
        <dbReference type="ChEBI" id="CHEBI:58702"/>
        <dbReference type="ChEBI" id="CHEBI:456215"/>
        <dbReference type="EC" id="2.7.9.2"/>
    </reaction>
</comment>
<dbReference type="PANTHER" id="PTHR43030">
    <property type="entry name" value="PHOSPHOENOLPYRUVATE SYNTHASE"/>
    <property type="match status" value="1"/>
</dbReference>
<evidence type="ECO:0000256" key="9">
    <source>
        <dbReference type="ARBA" id="ARBA00022741"/>
    </source>
</evidence>
<dbReference type="InterPro" id="IPR002192">
    <property type="entry name" value="PPDK_AMP/ATP-bd"/>
</dbReference>
<protein>
    <recommendedName>
        <fullName evidence="6">Phosphoenolpyruvate synthase</fullName>
        <ecNumber evidence="5">2.7.9.2</ecNumber>
    </recommendedName>
    <alternativeName>
        <fullName evidence="13">Pyruvate, water dikinase</fullName>
    </alternativeName>
</protein>
<dbReference type="SUPFAM" id="SSF52009">
    <property type="entry name" value="Phosphohistidine domain"/>
    <property type="match status" value="1"/>
</dbReference>
<keyword evidence="8" id="KW-0479">Metal-binding</keyword>
<evidence type="ECO:0000259" key="17">
    <source>
        <dbReference type="Pfam" id="PF02896"/>
    </source>
</evidence>
<evidence type="ECO:0000256" key="12">
    <source>
        <dbReference type="ARBA" id="ARBA00022842"/>
    </source>
</evidence>
<dbReference type="SUPFAM" id="SSF56059">
    <property type="entry name" value="Glutathione synthetase ATP-binding domain-like"/>
    <property type="match status" value="1"/>
</dbReference>
<dbReference type="InterPro" id="IPR008279">
    <property type="entry name" value="PEP-util_enz_mobile_dom"/>
</dbReference>
<organism evidence="18 19">
    <name type="scientific">Roseofilum capinflatum BLCC-M114</name>
    <dbReference type="NCBI Taxonomy" id="3022440"/>
    <lineage>
        <taxon>Bacteria</taxon>
        <taxon>Bacillati</taxon>
        <taxon>Cyanobacteriota</taxon>
        <taxon>Cyanophyceae</taxon>
        <taxon>Desertifilales</taxon>
        <taxon>Desertifilaceae</taxon>
        <taxon>Roseofilum</taxon>
        <taxon>Roseofilum capinflatum</taxon>
    </lineage>
</organism>
<feature type="domain" description="Pyruvate phosphate dikinase AMP/ATP-binding" evidence="16">
    <location>
        <begin position="17"/>
        <end position="324"/>
    </location>
</feature>
<dbReference type="Gene3D" id="3.20.20.60">
    <property type="entry name" value="Phosphoenolpyruvate-binding domains"/>
    <property type="match status" value="1"/>
</dbReference>
<comment type="cofactor">
    <cofactor evidence="1">
        <name>Mg(2+)</name>
        <dbReference type="ChEBI" id="CHEBI:18420"/>
    </cofactor>
</comment>
<keyword evidence="9" id="KW-0547">Nucleotide-binding</keyword>
<evidence type="ECO:0000256" key="2">
    <source>
        <dbReference type="ARBA" id="ARBA00002988"/>
    </source>
</evidence>
<feature type="domain" description="PEP-utilising enzyme mobile" evidence="15">
    <location>
        <begin position="376"/>
        <end position="446"/>
    </location>
</feature>
<keyword evidence="19" id="KW-1185">Reference proteome</keyword>
<reference evidence="18 19" key="1">
    <citation type="submission" date="2023-01" db="EMBL/GenBank/DDBJ databases">
        <title>Novel diversity within Roseofilum (Cyanobacteria; Desertifilaceae) from marine benthic mats with descriptions of four novel species.</title>
        <authorList>
            <person name="Wang Y."/>
            <person name="Berthold D.E."/>
            <person name="Hu J."/>
            <person name="Lefler F.W."/>
            <person name="Laughinghouse H.D. IV."/>
        </authorList>
    </citation>
    <scope>NUCLEOTIDE SEQUENCE [LARGE SCALE GENOMIC DNA]</scope>
    <source>
        <strain evidence="18 19">BLCC-M114</strain>
    </source>
</reference>
<feature type="domain" description="PEP-utilising enzyme C-terminal" evidence="17">
    <location>
        <begin position="486"/>
        <end position="752"/>
    </location>
</feature>
<dbReference type="Pfam" id="PF01326">
    <property type="entry name" value="PPDK_N"/>
    <property type="match status" value="1"/>
</dbReference>
<sequence>MHPIYWLTEIQDQHRSSVGDRAWDLSQLLQQGYPILPGLVIPNEIRQHCLQSLQWSDPLLAQQVGLGLSETSNPTLTNLADEERDMQLRQMTQSIRAQILHSALKGSWYSRVLEAIADWEGDFVLCRPSLSLPKQLTPHSHSTLSRLWRAWGTAKTPEPLAQTIKQIWAETFRNKYLLYWQYQGIPLNQIRMGILIQPLQNEVISGAIETQGDKIRIESTWGLGYLFSEPQVTSDSYQIHLHPYQLKEQHLGNKRLAYQLSGEPSHLPLEASLFNNRDTLLCAYTVESSWVDRPCLEEAQIQCLGDRTLSLKNQWYDEFRLEWIGYPDLNWWITDIVPLNENHPTALLHQGTGAAPGVAVAPVLVLTDPLESMTVTPGKIIVKQAIAPQETWVLNGAVGLITEVGGISSHGAIVARELGIPALVGVSQATHYLFTGDLIQINGETGEISAGVHHCSSPEPIEVNPEMGRVSVEKPENPVSPPPAPLHATQLWINLSQPHSPMNPSDLDVDGVGLLRSELWAASLFPGIQWWRDVDRFVSEWYKHLAKLAQAFYPRPIYYRSFDSFYPCSLRGTLACELNDQRSTLFDWELTVLEKVHRQGYQNLHLMLPFVRTVEEVVAIRKRVDRRQLSQMELWIMVEVPGVLWQISDYVQVGIDGLSLGTNDLIPLLFGLDRQQWEENQGGLNAVHPLVLRALEQCITQARAGGIQCSVCGQAVVNYPQLIHDLVRWGIASVSVEMPAVDRVRWAIARAEQQLILEAARSQLKIKN</sequence>
<dbReference type="Gene3D" id="3.30.1490.20">
    <property type="entry name" value="ATP-grasp fold, A domain"/>
    <property type="match status" value="1"/>
</dbReference>
<keyword evidence="10" id="KW-0418">Kinase</keyword>
<evidence type="ECO:0000256" key="6">
    <source>
        <dbReference type="ARBA" id="ARBA00021623"/>
    </source>
</evidence>
<evidence type="ECO:0000256" key="8">
    <source>
        <dbReference type="ARBA" id="ARBA00022723"/>
    </source>
</evidence>
<keyword evidence="11" id="KW-0067">ATP-binding</keyword>
<dbReference type="EC" id="2.7.9.2" evidence="5"/>
<dbReference type="InterPro" id="IPR015813">
    <property type="entry name" value="Pyrv/PenolPyrv_kinase-like_dom"/>
</dbReference>
<dbReference type="Gene3D" id="3.50.30.10">
    <property type="entry name" value="Phosphohistidine domain"/>
    <property type="match status" value="1"/>
</dbReference>
<comment type="caution">
    <text evidence="18">The sequence shown here is derived from an EMBL/GenBank/DDBJ whole genome shotgun (WGS) entry which is preliminary data.</text>
</comment>
<evidence type="ECO:0000256" key="11">
    <source>
        <dbReference type="ARBA" id="ARBA00022840"/>
    </source>
</evidence>
<keyword evidence="12" id="KW-0460">Magnesium</keyword>
<dbReference type="Pfam" id="PF02896">
    <property type="entry name" value="PEP-utilizers_C"/>
    <property type="match status" value="1"/>
</dbReference>
<name>A0ABT7BAW1_9CYAN</name>